<keyword evidence="2" id="KW-0004">4Fe-4S</keyword>
<dbReference type="PANTHER" id="PTHR30176">
    <property type="entry name" value="FERREDOXIN-TYPE PROTEIN NAPH"/>
    <property type="match status" value="1"/>
</dbReference>
<dbReference type="AlphaFoldDB" id="A0A840MVM9"/>
<evidence type="ECO:0000256" key="5">
    <source>
        <dbReference type="ARBA" id="ARBA00023004"/>
    </source>
</evidence>
<dbReference type="EMBL" id="JACHHY010000033">
    <property type="protein sequence ID" value="MBB5020386.1"/>
    <property type="molecule type" value="Genomic_DNA"/>
</dbReference>
<dbReference type="SUPFAM" id="SSF54862">
    <property type="entry name" value="4Fe-4S ferredoxins"/>
    <property type="match status" value="1"/>
</dbReference>
<feature type="transmembrane region" description="Helical" evidence="7">
    <location>
        <begin position="40"/>
        <end position="60"/>
    </location>
</feature>
<evidence type="ECO:0000313" key="10">
    <source>
        <dbReference type="Proteomes" id="UP000575898"/>
    </source>
</evidence>
<dbReference type="NCBIfam" id="TIGR02745">
    <property type="entry name" value="ccoG_rdxA_fixG"/>
    <property type="match status" value="1"/>
</dbReference>
<dbReference type="GO" id="GO:0051539">
    <property type="term" value="F:4 iron, 4 sulfur cluster binding"/>
    <property type="evidence" value="ECO:0007669"/>
    <property type="project" value="UniProtKB-KW"/>
</dbReference>
<keyword evidence="1" id="KW-0813">Transport</keyword>
<dbReference type="InterPro" id="IPR014116">
    <property type="entry name" value="Cyt_c_oxidase_cbb3_FixG"/>
</dbReference>
<keyword evidence="7" id="KW-1133">Transmembrane helix</keyword>
<keyword evidence="7" id="KW-0812">Transmembrane</keyword>
<dbReference type="Gene3D" id="2.60.40.10">
    <property type="entry name" value="Immunoglobulins"/>
    <property type="match status" value="1"/>
</dbReference>
<dbReference type="InterPro" id="IPR017900">
    <property type="entry name" value="4Fe4S_Fe_S_CS"/>
</dbReference>
<keyword evidence="5" id="KW-0408">Iron</keyword>
<keyword evidence="10" id="KW-1185">Reference proteome</keyword>
<gene>
    <name evidence="9" type="ORF">HNQ59_003705</name>
</gene>
<dbReference type="InterPro" id="IPR032879">
    <property type="entry name" value="FixG_C"/>
</dbReference>
<sequence>MGDRLKNIPIKVVSTEQQKAEEVIELYEVRKKIHPRWVSGLFNNWRVAMVIITQLFFYGVPWLSWNDRQAMLFDLANRKFYVFGVVFWPQDFVLLAGLLTLCAFALFWWTTIAGRLWCGYACPQTVYTELFLWIEHWIEGDHVKRRKLDDSPMSLEKLGRRGGKHLIWIALALWTGFTFVGFFTPIRLLWSEVWHWTLGSWEAFWIGFYAFATYGNAGFMREQVCKYMCPYARFQSAMFDQDTLVISYDATRGEPRGSRSKKSDHKAEGLGDCINCGICVQVCPTGIDIRNGLQYECIGCAACIDACDQVMDKMNYPRGLIRYTTENAMEGKYPDKDFWKRLKRPRVVMYTLAILIVAIAMVVTLALRKPIKLNVIRDRTTMVRQTDDDKLENLYQLQLINTSESPRRYQISATGIPTLKLIGDQQVEVPAASTYSVPVSVQIDKAQASIGSKTVTFRVQATDDASVAVEHQSSFITGQ</sequence>
<dbReference type="InterPro" id="IPR009051">
    <property type="entry name" value="Helical_ferredxn"/>
</dbReference>
<dbReference type="Gene3D" id="1.10.1060.10">
    <property type="entry name" value="Alpha-helical ferredoxin"/>
    <property type="match status" value="1"/>
</dbReference>
<feature type="domain" description="4Fe-4S ferredoxin-type" evidence="8">
    <location>
        <begin position="261"/>
        <end position="292"/>
    </location>
</feature>
<evidence type="ECO:0000256" key="6">
    <source>
        <dbReference type="ARBA" id="ARBA00023014"/>
    </source>
</evidence>
<keyword evidence="7" id="KW-0472">Membrane</keyword>
<feature type="transmembrane region" description="Helical" evidence="7">
    <location>
        <begin position="80"/>
        <end position="109"/>
    </location>
</feature>
<dbReference type="Pfam" id="PF13746">
    <property type="entry name" value="Fer4_18"/>
    <property type="match status" value="1"/>
</dbReference>
<protein>
    <submittedName>
        <fullName evidence="9">Cytochrome c oxidase accessory protein FixG</fullName>
    </submittedName>
</protein>
<evidence type="ECO:0000256" key="3">
    <source>
        <dbReference type="ARBA" id="ARBA00022723"/>
    </source>
</evidence>
<dbReference type="Pfam" id="PF11614">
    <property type="entry name" value="FixG_C"/>
    <property type="match status" value="1"/>
</dbReference>
<accession>A0A840MVM9</accession>
<dbReference type="InterPro" id="IPR017896">
    <property type="entry name" value="4Fe4S_Fe-S-bd"/>
</dbReference>
<keyword evidence="3" id="KW-0479">Metal-binding</keyword>
<comment type="caution">
    <text evidence="9">The sequence shown here is derived from an EMBL/GenBank/DDBJ whole genome shotgun (WGS) entry which is preliminary data.</text>
</comment>
<keyword evidence="6" id="KW-0411">Iron-sulfur</keyword>
<evidence type="ECO:0000256" key="7">
    <source>
        <dbReference type="SAM" id="Phobius"/>
    </source>
</evidence>
<organism evidence="9 10">
    <name type="scientific">Chitinivorax tropicus</name>
    <dbReference type="NCBI Taxonomy" id="714531"/>
    <lineage>
        <taxon>Bacteria</taxon>
        <taxon>Pseudomonadati</taxon>
        <taxon>Pseudomonadota</taxon>
        <taxon>Betaproteobacteria</taxon>
        <taxon>Chitinivorax</taxon>
    </lineage>
</organism>
<dbReference type="PROSITE" id="PS51379">
    <property type="entry name" value="4FE4S_FER_2"/>
    <property type="match status" value="1"/>
</dbReference>
<dbReference type="InterPro" id="IPR013783">
    <property type="entry name" value="Ig-like_fold"/>
</dbReference>
<dbReference type="RefSeq" id="WP_184041787.1">
    <property type="nucleotide sequence ID" value="NZ_JACHHY010000033.1"/>
</dbReference>
<dbReference type="GO" id="GO:0046872">
    <property type="term" value="F:metal ion binding"/>
    <property type="evidence" value="ECO:0007669"/>
    <property type="project" value="UniProtKB-KW"/>
</dbReference>
<evidence type="ECO:0000256" key="4">
    <source>
        <dbReference type="ARBA" id="ARBA00022982"/>
    </source>
</evidence>
<keyword evidence="4" id="KW-0249">Electron transport</keyword>
<dbReference type="GO" id="GO:0005886">
    <property type="term" value="C:plasma membrane"/>
    <property type="evidence" value="ECO:0007669"/>
    <property type="project" value="TreeGrafter"/>
</dbReference>
<proteinExistence type="predicted"/>
<feature type="transmembrane region" description="Helical" evidence="7">
    <location>
        <begin position="166"/>
        <end position="187"/>
    </location>
</feature>
<evidence type="ECO:0000313" key="9">
    <source>
        <dbReference type="EMBL" id="MBB5020386.1"/>
    </source>
</evidence>
<dbReference type="Proteomes" id="UP000575898">
    <property type="component" value="Unassembled WGS sequence"/>
</dbReference>
<reference evidence="9 10" key="1">
    <citation type="submission" date="2020-08" db="EMBL/GenBank/DDBJ databases">
        <title>Genomic Encyclopedia of Type Strains, Phase IV (KMG-IV): sequencing the most valuable type-strain genomes for metagenomic binning, comparative biology and taxonomic classification.</title>
        <authorList>
            <person name="Goeker M."/>
        </authorList>
    </citation>
    <scope>NUCLEOTIDE SEQUENCE [LARGE SCALE GENOMIC DNA]</scope>
    <source>
        <strain evidence="9 10">DSM 27165</strain>
    </source>
</reference>
<dbReference type="FunFam" id="1.10.1060.10:FF:000015">
    <property type="entry name" value="Cytochrome c oxidase accessory protein CcoG"/>
    <property type="match status" value="1"/>
</dbReference>
<dbReference type="InterPro" id="IPR051684">
    <property type="entry name" value="Electron_Trans/Redox"/>
</dbReference>
<name>A0A840MVM9_9PROT</name>
<evidence type="ECO:0000256" key="1">
    <source>
        <dbReference type="ARBA" id="ARBA00022448"/>
    </source>
</evidence>
<dbReference type="Pfam" id="PF12801">
    <property type="entry name" value="Fer4_5"/>
    <property type="match status" value="1"/>
</dbReference>
<feature type="transmembrane region" description="Helical" evidence="7">
    <location>
        <begin position="347"/>
        <end position="367"/>
    </location>
</feature>
<evidence type="ECO:0000256" key="2">
    <source>
        <dbReference type="ARBA" id="ARBA00022485"/>
    </source>
</evidence>
<dbReference type="PANTHER" id="PTHR30176:SF3">
    <property type="entry name" value="FERREDOXIN-TYPE PROTEIN NAPH"/>
    <property type="match status" value="1"/>
</dbReference>
<dbReference type="PROSITE" id="PS00198">
    <property type="entry name" value="4FE4S_FER_1"/>
    <property type="match status" value="1"/>
</dbReference>
<evidence type="ECO:0000259" key="8">
    <source>
        <dbReference type="PROSITE" id="PS51379"/>
    </source>
</evidence>